<gene>
    <name evidence="1" type="ORF">GBF38_009297</name>
</gene>
<keyword evidence="2" id="KW-1185">Reference proteome</keyword>
<proteinExistence type="predicted"/>
<dbReference type="Proteomes" id="UP000805704">
    <property type="component" value="Chromosome 3"/>
</dbReference>
<comment type="caution">
    <text evidence="1">The sequence shown here is derived from an EMBL/GenBank/DDBJ whole genome shotgun (WGS) entry which is preliminary data.</text>
</comment>
<name>A0ACB7EQ54_NIBAL</name>
<dbReference type="EMBL" id="CM024791">
    <property type="protein sequence ID" value="KAG8004342.1"/>
    <property type="molecule type" value="Genomic_DNA"/>
</dbReference>
<reference evidence="1" key="1">
    <citation type="submission" date="2020-04" db="EMBL/GenBank/DDBJ databases">
        <title>A chromosome-scale assembly and high-density genetic map of the yellow drum (Nibea albiflora) genome.</title>
        <authorList>
            <person name="Xu D."/>
            <person name="Zhang W."/>
            <person name="Chen R."/>
            <person name="Tan P."/>
            <person name="Wang L."/>
            <person name="Song H."/>
            <person name="Tian L."/>
            <person name="Zhu Q."/>
            <person name="Wang B."/>
        </authorList>
    </citation>
    <scope>NUCLEOTIDE SEQUENCE</scope>
    <source>
        <strain evidence="1">ZJHYS-2018</strain>
    </source>
</reference>
<evidence type="ECO:0000313" key="2">
    <source>
        <dbReference type="Proteomes" id="UP000805704"/>
    </source>
</evidence>
<sequence length="55" mass="5858">QPSSLLPALTNVIPPAPTEQASLSGLFQRRKEDGVSADERHIERGSGAACSQDRL</sequence>
<feature type="non-terminal residue" evidence="1">
    <location>
        <position position="1"/>
    </location>
</feature>
<protein>
    <submittedName>
        <fullName evidence="1">Uncharacterized protein</fullName>
    </submittedName>
</protein>
<evidence type="ECO:0000313" key="1">
    <source>
        <dbReference type="EMBL" id="KAG8004342.1"/>
    </source>
</evidence>
<organism evidence="1 2">
    <name type="scientific">Nibea albiflora</name>
    <name type="common">Yellow drum</name>
    <name type="synonym">Corvina albiflora</name>
    <dbReference type="NCBI Taxonomy" id="240163"/>
    <lineage>
        <taxon>Eukaryota</taxon>
        <taxon>Metazoa</taxon>
        <taxon>Chordata</taxon>
        <taxon>Craniata</taxon>
        <taxon>Vertebrata</taxon>
        <taxon>Euteleostomi</taxon>
        <taxon>Actinopterygii</taxon>
        <taxon>Neopterygii</taxon>
        <taxon>Teleostei</taxon>
        <taxon>Neoteleostei</taxon>
        <taxon>Acanthomorphata</taxon>
        <taxon>Eupercaria</taxon>
        <taxon>Sciaenidae</taxon>
        <taxon>Nibea</taxon>
    </lineage>
</organism>
<accession>A0ACB7EQ54</accession>